<keyword evidence="1" id="KW-0732">Signal</keyword>
<sequence length="122" mass="13913">MVLTVVLAYRLSLFYLLYAPDALFFCRLPCSSGNCLRPVSAHNTPFYRSLTRPLKGRDQFYTRLPPDALLFTDMPQGRKLNVVAGGVSRMLMVGEEKDEDRKYELAFTYDDAVNDTGKLHKN</sequence>
<reference evidence="2" key="1">
    <citation type="journal article" date="2022" name="bioRxiv">
        <title>Sequencing and chromosome-scale assembly of the giantPleurodeles waltlgenome.</title>
        <authorList>
            <person name="Brown T."/>
            <person name="Elewa A."/>
            <person name="Iarovenko S."/>
            <person name="Subramanian E."/>
            <person name="Araus A.J."/>
            <person name="Petzold A."/>
            <person name="Susuki M."/>
            <person name="Suzuki K.-i.T."/>
            <person name="Hayashi T."/>
            <person name="Toyoda A."/>
            <person name="Oliveira C."/>
            <person name="Osipova E."/>
            <person name="Leigh N.D."/>
            <person name="Simon A."/>
            <person name="Yun M.H."/>
        </authorList>
    </citation>
    <scope>NUCLEOTIDE SEQUENCE</scope>
    <source>
        <strain evidence="2">20211129_DDA</strain>
        <tissue evidence="2">Liver</tissue>
    </source>
</reference>
<proteinExistence type="predicted"/>
<feature type="signal peptide" evidence="1">
    <location>
        <begin position="1"/>
        <end position="22"/>
    </location>
</feature>
<dbReference type="AlphaFoldDB" id="A0AAV7S925"/>
<gene>
    <name evidence="2" type="ORF">NDU88_000787</name>
</gene>
<organism evidence="2 3">
    <name type="scientific">Pleurodeles waltl</name>
    <name type="common">Iberian ribbed newt</name>
    <dbReference type="NCBI Taxonomy" id="8319"/>
    <lineage>
        <taxon>Eukaryota</taxon>
        <taxon>Metazoa</taxon>
        <taxon>Chordata</taxon>
        <taxon>Craniata</taxon>
        <taxon>Vertebrata</taxon>
        <taxon>Euteleostomi</taxon>
        <taxon>Amphibia</taxon>
        <taxon>Batrachia</taxon>
        <taxon>Caudata</taxon>
        <taxon>Salamandroidea</taxon>
        <taxon>Salamandridae</taxon>
        <taxon>Pleurodelinae</taxon>
        <taxon>Pleurodeles</taxon>
    </lineage>
</organism>
<evidence type="ECO:0000313" key="2">
    <source>
        <dbReference type="EMBL" id="KAJ1160285.1"/>
    </source>
</evidence>
<evidence type="ECO:0000256" key="1">
    <source>
        <dbReference type="SAM" id="SignalP"/>
    </source>
</evidence>
<dbReference type="EMBL" id="JANPWB010000008">
    <property type="protein sequence ID" value="KAJ1160285.1"/>
    <property type="molecule type" value="Genomic_DNA"/>
</dbReference>
<name>A0AAV7S925_PLEWA</name>
<keyword evidence="3" id="KW-1185">Reference proteome</keyword>
<comment type="caution">
    <text evidence="2">The sequence shown here is derived from an EMBL/GenBank/DDBJ whole genome shotgun (WGS) entry which is preliminary data.</text>
</comment>
<feature type="chain" id="PRO_5043944692" evidence="1">
    <location>
        <begin position="23"/>
        <end position="122"/>
    </location>
</feature>
<accession>A0AAV7S925</accession>
<protein>
    <submittedName>
        <fullName evidence="2">Uncharacterized protein</fullName>
    </submittedName>
</protein>
<evidence type="ECO:0000313" key="3">
    <source>
        <dbReference type="Proteomes" id="UP001066276"/>
    </source>
</evidence>
<dbReference type="Proteomes" id="UP001066276">
    <property type="component" value="Chromosome 4_2"/>
</dbReference>